<feature type="domain" description="Histidine kinase" evidence="7">
    <location>
        <begin position="385"/>
        <end position="611"/>
    </location>
</feature>
<dbReference type="InterPro" id="IPR036097">
    <property type="entry name" value="HisK_dim/P_sf"/>
</dbReference>
<evidence type="ECO:0000256" key="2">
    <source>
        <dbReference type="ARBA" id="ARBA00012438"/>
    </source>
</evidence>
<dbReference type="EC" id="2.7.13.3" evidence="2"/>
<dbReference type="PANTHER" id="PTHR43711:SF1">
    <property type="entry name" value="HISTIDINE KINASE 1"/>
    <property type="match status" value="1"/>
</dbReference>
<keyword evidence="3" id="KW-0808">Transferase</keyword>
<dbReference type="GO" id="GO:0000155">
    <property type="term" value="F:phosphorelay sensor kinase activity"/>
    <property type="evidence" value="ECO:0007669"/>
    <property type="project" value="InterPro"/>
</dbReference>
<evidence type="ECO:0000313" key="9">
    <source>
        <dbReference type="Proteomes" id="UP000004728"/>
    </source>
</evidence>
<reference evidence="8 9" key="1">
    <citation type="journal article" date="2012" name="J. Bacteriol.">
        <title>Draft Genome Sequence of Novosphingobium nitrogenifigens Y88T.</title>
        <authorList>
            <person name="Strabala T.J."/>
            <person name="Macdonald L."/>
            <person name="Liu V."/>
            <person name="Smit A.M."/>
        </authorList>
    </citation>
    <scope>NUCLEOTIDE SEQUENCE [LARGE SCALE GENOMIC DNA]</scope>
    <source>
        <strain evidence="8 9">DSM 19370</strain>
    </source>
</reference>
<comment type="catalytic activity">
    <reaction evidence="1">
        <text>ATP + protein L-histidine = ADP + protein N-phospho-L-histidine.</text>
        <dbReference type="EC" id="2.7.13.3"/>
    </reaction>
</comment>
<sequence>MIVDDRLETVLRTHAAGRTGLNTQFRQLADLLGRTPTAAWTTTHDRALARLDDIHNELGDAAAAVLLGLATLRSPRLIAHFAGKGQRSGIAAINRARLDDETWLNLIPQLPIQARGVLRHRRDLGAPVVDLLQKLGIDDFVLPVPSAESATESMAQAPVETPAEAVIETPAPVATIAQPPVQAEIEKPEPETPPTKGGVLITLPRDTERRIEPAAPREGIGAIVRRIEAFRRTRDTDDRVDEENDDDEQASLPLGETGRPRDPVATEVDISIDASGSIVGVGAGTVDPAMLVGHTPFVPPSPAATASVDASSLAAFRARLPIVCGLMTLDGAAKIAGVWRIDAAPIFGEDGGQFQGYRARLRRPPAARRSQPAPRVEPSSDMLQQMLHELRTPINAIQGFAELIQQQLFGPTPHQYRSLAASIAADAARMLAGFEDVERLVRLETGRATMETGETDLAAMLDRLAGQIEPLTAPREIRLRWSIPPEAVMVPLASEEIERTLWRLVSTLIGSAAPGERMTFALSPTPSGTAAQLLMTLPSALAMRDEASLFASEPARGGIVPGAAMLGPGFALRLCATELRAAGGCLERATPDPARGQGTSPALSMTVPLAAITLDRSAAAS</sequence>
<dbReference type="InterPro" id="IPR005467">
    <property type="entry name" value="His_kinase_dom"/>
</dbReference>
<comment type="caution">
    <text evidence="8">The sequence shown here is derived from an EMBL/GenBank/DDBJ whole genome shotgun (WGS) entry which is preliminary data.</text>
</comment>
<dbReference type="EMBL" id="AEWJ01000008">
    <property type="protein sequence ID" value="EGD60823.1"/>
    <property type="molecule type" value="Genomic_DNA"/>
</dbReference>
<dbReference type="STRING" id="983920.Y88_1711"/>
<evidence type="ECO:0000256" key="5">
    <source>
        <dbReference type="ARBA" id="ARBA00023012"/>
    </source>
</evidence>
<dbReference type="PROSITE" id="PS50109">
    <property type="entry name" value="HIS_KIN"/>
    <property type="match status" value="1"/>
</dbReference>
<proteinExistence type="predicted"/>
<dbReference type="InterPro" id="IPR003661">
    <property type="entry name" value="HisK_dim/P_dom"/>
</dbReference>
<gene>
    <name evidence="8" type="ORF">Y88_1711</name>
</gene>
<dbReference type="Gene3D" id="1.10.287.130">
    <property type="match status" value="1"/>
</dbReference>
<keyword evidence="9" id="KW-1185">Reference proteome</keyword>
<organism evidence="8 9">
    <name type="scientific">Novosphingobium nitrogenifigens DSM 19370</name>
    <dbReference type="NCBI Taxonomy" id="983920"/>
    <lineage>
        <taxon>Bacteria</taxon>
        <taxon>Pseudomonadati</taxon>
        <taxon>Pseudomonadota</taxon>
        <taxon>Alphaproteobacteria</taxon>
        <taxon>Sphingomonadales</taxon>
        <taxon>Sphingomonadaceae</taxon>
        <taxon>Novosphingobium</taxon>
    </lineage>
</organism>
<keyword evidence="4 8" id="KW-0418">Kinase</keyword>
<dbReference type="InParanoid" id="F1Z3K9"/>
<dbReference type="Pfam" id="PF00512">
    <property type="entry name" value="HisKA"/>
    <property type="match status" value="1"/>
</dbReference>
<dbReference type="CDD" id="cd00082">
    <property type="entry name" value="HisKA"/>
    <property type="match status" value="1"/>
</dbReference>
<dbReference type="OrthoDB" id="9813151at2"/>
<feature type="region of interest" description="Disordered" evidence="6">
    <location>
        <begin position="235"/>
        <end position="263"/>
    </location>
</feature>
<accession>F1Z3K9</accession>
<evidence type="ECO:0000313" key="8">
    <source>
        <dbReference type="EMBL" id="EGD60823.1"/>
    </source>
</evidence>
<keyword evidence="5" id="KW-0902">Two-component regulatory system</keyword>
<evidence type="ECO:0000256" key="3">
    <source>
        <dbReference type="ARBA" id="ARBA00022679"/>
    </source>
</evidence>
<evidence type="ECO:0000259" key="7">
    <source>
        <dbReference type="PROSITE" id="PS50109"/>
    </source>
</evidence>
<dbReference type="SUPFAM" id="SSF47384">
    <property type="entry name" value="Homodimeric domain of signal transducing histidine kinase"/>
    <property type="match status" value="1"/>
</dbReference>
<dbReference type="RefSeq" id="WP_008068111.1">
    <property type="nucleotide sequence ID" value="NZ_AQWK01000012.1"/>
</dbReference>
<dbReference type="PANTHER" id="PTHR43711">
    <property type="entry name" value="TWO-COMPONENT HISTIDINE KINASE"/>
    <property type="match status" value="1"/>
</dbReference>
<dbReference type="eggNOG" id="COG2205">
    <property type="taxonomic scope" value="Bacteria"/>
</dbReference>
<evidence type="ECO:0000256" key="4">
    <source>
        <dbReference type="ARBA" id="ARBA00022777"/>
    </source>
</evidence>
<dbReference type="Proteomes" id="UP000004728">
    <property type="component" value="Unassembled WGS sequence"/>
</dbReference>
<name>F1Z3K9_9SPHN</name>
<protein>
    <recommendedName>
        <fullName evidence="2">histidine kinase</fullName>
        <ecNumber evidence="2">2.7.13.3</ecNumber>
    </recommendedName>
</protein>
<dbReference type="AlphaFoldDB" id="F1Z3K9"/>
<feature type="compositionally biased region" description="Acidic residues" evidence="6">
    <location>
        <begin position="238"/>
        <end position="249"/>
    </location>
</feature>
<evidence type="ECO:0000256" key="6">
    <source>
        <dbReference type="SAM" id="MobiDB-lite"/>
    </source>
</evidence>
<dbReference type="HOGENOM" id="CLU_437993_0_0_5"/>
<evidence type="ECO:0000256" key="1">
    <source>
        <dbReference type="ARBA" id="ARBA00000085"/>
    </source>
</evidence>
<dbReference type="InterPro" id="IPR050736">
    <property type="entry name" value="Sensor_HK_Regulatory"/>
</dbReference>
<dbReference type="SMART" id="SM00388">
    <property type="entry name" value="HisKA"/>
    <property type="match status" value="1"/>
</dbReference>